<feature type="region of interest" description="Disordered" evidence="1">
    <location>
        <begin position="1"/>
        <end position="80"/>
    </location>
</feature>
<organism evidence="2 3">
    <name type="scientific">Rhizophlyctis rosea</name>
    <dbReference type="NCBI Taxonomy" id="64517"/>
    <lineage>
        <taxon>Eukaryota</taxon>
        <taxon>Fungi</taxon>
        <taxon>Fungi incertae sedis</taxon>
        <taxon>Chytridiomycota</taxon>
        <taxon>Chytridiomycota incertae sedis</taxon>
        <taxon>Chytridiomycetes</taxon>
        <taxon>Rhizophlyctidales</taxon>
        <taxon>Rhizophlyctidaceae</taxon>
        <taxon>Rhizophlyctis</taxon>
    </lineage>
</organism>
<proteinExistence type="predicted"/>
<sequence length="257" mass="28463">MSNQTSHTSQFPTAPNASILSPPSVAPSSPHFHNPVPPSSPPTDNTPTSNEMITDQEEDQYDLDNKSLTPEGLVEPDVPLVQRRAFDVNDLISQEEQWGGSAGGISADEWKHMHDLPREELLRSQRGTARERTDRRENPLDSPRQTDNTIRTTSSRQTHHPKPPLPLPNSQNSPQNPPPPSRPVKTCARLFGPPAPHYKIIQYMLDKNRAKEEPKADHHPTQPTAPSSATAAEGNYDPVTDLTVFGSMAEYRLSRGI</sequence>
<comment type="caution">
    <text evidence="2">The sequence shown here is derived from an EMBL/GenBank/DDBJ whole genome shotgun (WGS) entry which is preliminary data.</text>
</comment>
<gene>
    <name evidence="2" type="ORF">HK097_011698</name>
</gene>
<keyword evidence="3" id="KW-1185">Reference proteome</keyword>
<feature type="compositionally biased region" description="Polar residues" evidence="1">
    <location>
        <begin position="143"/>
        <end position="156"/>
    </location>
</feature>
<feature type="compositionally biased region" description="Basic and acidic residues" evidence="1">
    <location>
        <begin position="206"/>
        <end position="220"/>
    </location>
</feature>
<feature type="region of interest" description="Disordered" evidence="1">
    <location>
        <begin position="205"/>
        <end position="238"/>
    </location>
</feature>
<evidence type="ECO:0000256" key="1">
    <source>
        <dbReference type="SAM" id="MobiDB-lite"/>
    </source>
</evidence>
<protein>
    <submittedName>
        <fullName evidence="2">Uncharacterized protein</fullName>
    </submittedName>
</protein>
<feature type="region of interest" description="Disordered" evidence="1">
    <location>
        <begin position="96"/>
        <end position="193"/>
    </location>
</feature>
<dbReference type="AlphaFoldDB" id="A0AAD5WZQ9"/>
<accession>A0AAD5WZQ9</accession>
<dbReference type="EMBL" id="JADGJD010000995">
    <property type="protein sequence ID" value="KAJ3047268.1"/>
    <property type="molecule type" value="Genomic_DNA"/>
</dbReference>
<feature type="compositionally biased region" description="Basic and acidic residues" evidence="1">
    <location>
        <begin position="108"/>
        <end position="139"/>
    </location>
</feature>
<name>A0AAD5WZQ9_9FUNG</name>
<feature type="compositionally biased region" description="Polar residues" evidence="1">
    <location>
        <begin position="1"/>
        <end position="21"/>
    </location>
</feature>
<reference evidence="2" key="1">
    <citation type="submission" date="2020-05" db="EMBL/GenBank/DDBJ databases">
        <title>Phylogenomic resolution of chytrid fungi.</title>
        <authorList>
            <person name="Stajich J.E."/>
            <person name="Amses K."/>
            <person name="Simmons R."/>
            <person name="Seto K."/>
            <person name="Myers J."/>
            <person name="Bonds A."/>
            <person name="Quandt C.A."/>
            <person name="Barry K."/>
            <person name="Liu P."/>
            <person name="Grigoriev I."/>
            <person name="Longcore J.E."/>
            <person name="James T.Y."/>
        </authorList>
    </citation>
    <scope>NUCLEOTIDE SEQUENCE</scope>
    <source>
        <strain evidence="2">JEL0318</strain>
    </source>
</reference>
<evidence type="ECO:0000313" key="2">
    <source>
        <dbReference type="EMBL" id="KAJ3047268.1"/>
    </source>
</evidence>
<evidence type="ECO:0000313" key="3">
    <source>
        <dbReference type="Proteomes" id="UP001212841"/>
    </source>
</evidence>
<dbReference type="Proteomes" id="UP001212841">
    <property type="component" value="Unassembled WGS sequence"/>
</dbReference>